<dbReference type="Pfam" id="PF02525">
    <property type="entry name" value="Flavodoxin_2"/>
    <property type="match status" value="1"/>
</dbReference>
<dbReference type="InterPro" id="IPR046980">
    <property type="entry name" value="KefG/KefF"/>
</dbReference>
<keyword evidence="1" id="KW-0560">Oxidoreductase</keyword>
<organism evidence="3 4">
    <name type="scientific">Basfia succiniciproducens</name>
    <dbReference type="NCBI Taxonomy" id="653940"/>
    <lineage>
        <taxon>Bacteria</taxon>
        <taxon>Pseudomonadati</taxon>
        <taxon>Pseudomonadota</taxon>
        <taxon>Gammaproteobacteria</taxon>
        <taxon>Pasteurellales</taxon>
        <taxon>Pasteurellaceae</taxon>
        <taxon>Basfia</taxon>
    </lineage>
</organism>
<comment type="caution">
    <text evidence="3">The sequence shown here is derived from an EMBL/GenBank/DDBJ whole genome shotgun (WGS) entry which is preliminary data.</text>
</comment>
<gene>
    <name evidence="3" type="ORF">SAMN02910354_01932</name>
</gene>
<dbReference type="Proteomes" id="UP000199588">
    <property type="component" value="Unassembled WGS sequence"/>
</dbReference>
<dbReference type="PANTHER" id="PTHR47307">
    <property type="entry name" value="GLUTATHIONE-REGULATED POTASSIUM-EFFLUX SYSTEM ANCILLARY PROTEIN KEFG"/>
    <property type="match status" value="1"/>
</dbReference>
<dbReference type="InterPro" id="IPR003680">
    <property type="entry name" value="Flavodoxin_fold"/>
</dbReference>
<dbReference type="PANTHER" id="PTHR47307:SF1">
    <property type="entry name" value="GLUTATHIONE-REGULATED POTASSIUM-EFFLUX SYSTEM ANCILLARY PROTEIN KEFG"/>
    <property type="match status" value="1"/>
</dbReference>
<accession>A0A1G5E7X0</accession>
<evidence type="ECO:0000313" key="4">
    <source>
        <dbReference type="Proteomes" id="UP000199588"/>
    </source>
</evidence>
<feature type="domain" description="Flavodoxin-like fold" evidence="2">
    <location>
        <begin position="1"/>
        <end position="167"/>
    </location>
</feature>
<name>A0A1G5E7X0_9PAST</name>
<sequence>MKTTVLVVHPNIKQSRVNAALAKGAADVAGVKVRYLYDLYPDGKIDATAEQAVLEKADRIVLQFPMYWYSSPALLKQWLDDVLAYGWAYGDKQALKGKELMLAVTTGGGEEFYQKDGLAGHTVAEFLVAYETIASYLGMNYGKMFVTGNCLNISDDEIAAQVPRYQAVLSA</sequence>
<dbReference type="RefSeq" id="WP_011201249.1">
    <property type="nucleotide sequence ID" value="NZ_CP015031.1"/>
</dbReference>
<evidence type="ECO:0000313" key="3">
    <source>
        <dbReference type="EMBL" id="SCY23123.1"/>
    </source>
</evidence>
<evidence type="ECO:0000256" key="1">
    <source>
        <dbReference type="ARBA" id="ARBA00023002"/>
    </source>
</evidence>
<dbReference type="Gene3D" id="3.40.50.360">
    <property type="match status" value="1"/>
</dbReference>
<keyword evidence="4" id="KW-1185">Reference proteome</keyword>
<evidence type="ECO:0000259" key="2">
    <source>
        <dbReference type="Pfam" id="PF02525"/>
    </source>
</evidence>
<reference evidence="3 4" key="1">
    <citation type="submission" date="2016-10" db="EMBL/GenBank/DDBJ databases">
        <authorList>
            <person name="Varghese N."/>
            <person name="Submissions S."/>
        </authorList>
    </citation>
    <scope>NUCLEOTIDE SEQUENCE [LARGE SCALE GENOMIC DNA]</scope>
    <source>
        <strain evidence="3 4">DSM 22022</strain>
    </source>
</reference>
<protein>
    <submittedName>
        <fullName evidence="3">NADPH-quinone reductase (Modulator of drug activity B)</fullName>
    </submittedName>
</protein>
<dbReference type="InterPro" id="IPR029039">
    <property type="entry name" value="Flavoprotein-like_sf"/>
</dbReference>
<proteinExistence type="predicted"/>
<dbReference type="SUPFAM" id="SSF52218">
    <property type="entry name" value="Flavoproteins"/>
    <property type="match status" value="1"/>
</dbReference>
<dbReference type="EMBL" id="FMUQ01000018">
    <property type="protein sequence ID" value="SCY23123.1"/>
    <property type="molecule type" value="Genomic_DNA"/>
</dbReference>